<dbReference type="Proteomes" id="UP000694846">
    <property type="component" value="Unplaced"/>
</dbReference>
<gene>
    <name evidence="2" type="primary">LOC112694238</name>
</gene>
<organism evidence="1 2">
    <name type="scientific">Sipha flava</name>
    <name type="common">yellow sugarcane aphid</name>
    <dbReference type="NCBI Taxonomy" id="143950"/>
    <lineage>
        <taxon>Eukaryota</taxon>
        <taxon>Metazoa</taxon>
        <taxon>Ecdysozoa</taxon>
        <taxon>Arthropoda</taxon>
        <taxon>Hexapoda</taxon>
        <taxon>Insecta</taxon>
        <taxon>Pterygota</taxon>
        <taxon>Neoptera</taxon>
        <taxon>Paraneoptera</taxon>
        <taxon>Hemiptera</taxon>
        <taxon>Sternorrhyncha</taxon>
        <taxon>Aphidomorpha</taxon>
        <taxon>Aphidoidea</taxon>
        <taxon>Aphididae</taxon>
        <taxon>Sipha</taxon>
    </lineage>
</organism>
<name>A0A8B8GQW9_9HEMI</name>
<dbReference type="RefSeq" id="XP_025425430.1">
    <property type="nucleotide sequence ID" value="XM_025569645.1"/>
</dbReference>
<keyword evidence="1" id="KW-1185">Reference proteome</keyword>
<evidence type="ECO:0000313" key="1">
    <source>
        <dbReference type="Proteomes" id="UP000694846"/>
    </source>
</evidence>
<dbReference type="OrthoDB" id="6625366at2759"/>
<dbReference type="GeneID" id="112694238"/>
<reference evidence="2" key="1">
    <citation type="submission" date="2025-08" db="UniProtKB">
        <authorList>
            <consortium name="RefSeq"/>
        </authorList>
    </citation>
    <scope>IDENTIFICATION</scope>
    <source>
        <tissue evidence="2">Whole body</tissue>
    </source>
</reference>
<protein>
    <submittedName>
        <fullName evidence="2">Uncharacterized protein LOC112694238</fullName>
    </submittedName>
</protein>
<evidence type="ECO:0000313" key="2">
    <source>
        <dbReference type="RefSeq" id="XP_025425430.1"/>
    </source>
</evidence>
<proteinExistence type="predicted"/>
<accession>A0A8B8GQW9</accession>
<sequence>MPKISSSICNKMQGWISSANQDTEVFTTDRKIVFCNPCGKSIVCERKSQVDQHIKTVIVIKKLETQNMTLHESFSIIDETKEKINSIPGPKGATLTTKLNELSNKNKGLEILQKINAVLSGENVQLEDVYQDPKIISCFKYAPTTSVDVELLKPEKILPKTTYGVFYYMAVKPGP</sequence>
<dbReference type="AlphaFoldDB" id="A0A8B8GQW9"/>